<dbReference type="AlphaFoldDB" id="A0A401YPJ8"/>
<dbReference type="PANTHER" id="PTHR43289:SF6">
    <property type="entry name" value="SERINE_THREONINE-PROTEIN KINASE NEKL-3"/>
    <property type="match status" value="1"/>
</dbReference>
<dbReference type="InterPro" id="IPR024983">
    <property type="entry name" value="CHAT_dom"/>
</dbReference>
<feature type="region of interest" description="Disordered" evidence="7">
    <location>
        <begin position="264"/>
        <end position="343"/>
    </location>
</feature>
<proteinExistence type="predicted"/>
<dbReference type="RefSeq" id="WP_246126817.1">
    <property type="nucleotide sequence ID" value="NZ_BIFH01000021.1"/>
</dbReference>
<name>A0A401YPJ8_9ACTN</name>
<reference evidence="9 10" key="1">
    <citation type="submission" date="2018-12" db="EMBL/GenBank/DDBJ databases">
        <title>Draft genome sequence of Embleya hyalina NBRC 13850T.</title>
        <authorList>
            <person name="Komaki H."/>
            <person name="Hosoyama A."/>
            <person name="Kimura A."/>
            <person name="Ichikawa N."/>
            <person name="Tamura T."/>
        </authorList>
    </citation>
    <scope>NUCLEOTIDE SEQUENCE [LARGE SCALE GENOMIC DNA]</scope>
    <source>
        <strain evidence="9 10">NBRC 13850</strain>
    </source>
</reference>
<keyword evidence="2 9" id="KW-0723">Serine/threonine-protein kinase</keyword>
<dbReference type="PANTHER" id="PTHR43289">
    <property type="entry name" value="MITOGEN-ACTIVATED PROTEIN KINASE KINASE KINASE 20-RELATED"/>
    <property type="match status" value="1"/>
</dbReference>
<dbReference type="PROSITE" id="PS50011">
    <property type="entry name" value="PROTEIN_KINASE_DOM"/>
    <property type="match status" value="1"/>
</dbReference>
<evidence type="ECO:0000259" key="8">
    <source>
        <dbReference type="PROSITE" id="PS50011"/>
    </source>
</evidence>
<evidence type="ECO:0000256" key="7">
    <source>
        <dbReference type="SAM" id="MobiDB-lite"/>
    </source>
</evidence>
<dbReference type="EC" id="2.7.11.1" evidence="1"/>
<evidence type="ECO:0000256" key="2">
    <source>
        <dbReference type="ARBA" id="ARBA00022527"/>
    </source>
</evidence>
<keyword evidence="6" id="KW-0067">ATP-binding</keyword>
<dbReference type="Pfam" id="PF12770">
    <property type="entry name" value="CHAT"/>
    <property type="match status" value="1"/>
</dbReference>
<feature type="compositionally biased region" description="Basic residues" evidence="7">
    <location>
        <begin position="690"/>
        <end position="704"/>
    </location>
</feature>
<feature type="compositionally biased region" description="Pro residues" evidence="7">
    <location>
        <begin position="624"/>
        <end position="664"/>
    </location>
</feature>
<feature type="compositionally biased region" description="Pro residues" evidence="7">
    <location>
        <begin position="282"/>
        <end position="305"/>
    </location>
</feature>
<evidence type="ECO:0000256" key="3">
    <source>
        <dbReference type="ARBA" id="ARBA00022679"/>
    </source>
</evidence>
<dbReference type="Gene3D" id="1.10.510.10">
    <property type="entry name" value="Transferase(Phosphotransferase) domain 1"/>
    <property type="match status" value="1"/>
</dbReference>
<keyword evidence="5 9" id="KW-0418">Kinase</keyword>
<accession>A0A401YPJ8</accession>
<evidence type="ECO:0000256" key="4">
    <source>
        <dbReference type="ARBA" id="ARBA00022741"/>
    </source>
</evidence>
<keyword evidence="10" id="KW-1185">Reference proteome</keyword>
<protein>
    <recommendedName>
        <fullName evidence="1">non-specific serine/threonine protein kinase</fullName>
        <ecNumber evidence="1">2.7.11.1</ecNumber>
    </recommendedName>
</protein>
<feature type="domain" description="Protein kinase" evidence="8">
    <location>
        <begin position="11"/>
        <end position="266"/>
    </location>
</feature>
<comment type="caution">
    <text evidence="9">The sequence shown here is derived from an EMBL/GenBank/DDBJ whole genome shotgun (WGS) entry which is preliminary data.</text>
</comment>
<gene>
    <name evidence="9" type="ORF">EHYA_04208</name>
</gene>
<keyword evidence="3" id="KW-0808">Transferase</keyword>
<keyword evidence="4" id="KW-0547">Nucleotide-binding</keyword>
<dbReference type="GO" id="GO:0005524">
    <property type="term" value="F:ATP binding"/>
    <property type="evidence" value="ECO:0007669"/>
    <property type="project" value="UniProtKB-KW"/>
</dbReference>
<dbReference type="CDD" id="cd14014">
    <property type="entry name" value="STKc_PknB_like"/>
    <property type="match status" value="1"/>
</dbReference>
<evidence type="ECO:0000313" key="10">
    <source>
        <dbReference type="Proteomes" id="UP000286931"/>
    </source>
</evidence>
<sequence length="1143" mass="125042">MEPGRIIGERYETITFMRRSGRGEVWDGRDVLNGRVITLELHPVPSDAAVNLSRGRTPGAARLHHPNVATFLDWGEDRDTLFIVTERLRGRTIEELVGREGPIRSELLYAIAVGICEAMDAGHRIGVVHRDLNPRSVMIIHDTWVKILDFGIVEMLETLVPPARLVTVSCAAPERLTEAGDERTDLYAFGSLLFLMATGRAPFVGADAAEIMRRKAFESAPRLDTLRPDAPPALTALVAHLLERDPARRPWSAGMVRIRLDDLSWSRPDSGPSIPVGGVGAAPPPSEPPPPSAPRRVPAQPPEAASPPRSATRDYGPRPLEPAPEPWIAPTSAPPTSDGRPYYAGRIGGRIRGLVDRLRGRRAPATTPLPVDDLPDSAARDVVGAPHAGDLEDLRDPVAETKPTLAGLTSFEYGWNDDPYPRSADPSAPAAMAPGDLDRVDAQVINFRVEDVPADAEGRLRVGQAYVGVFRVGADDPRNLAEGERRIPVEDIPFEGLRTTWVVWSNTVMLEAHSGLVAAYDGVEVSVAEEGDRAQWMARFDLLIPPSGESTARRLRLVPRVAEGARIDVMVFVGEDVYRELAVRLDVSAVTPPAPEPTSSTLANPAAPSSPTASTTPLAARTPLAPPPPPPPPTPPAQWTPPTPPPPIVHPPRPLPPIHPGPRPPRVRSATRTPPVRTGVASLHVTRSLPARHTRRRAAPAEGRRHRVTLSLFLIPPQAQWEQSAFTPSLGTESNTHGQVPWTFKDVARQRVAEARRALEEVRELLAEHCPDITPADLEARLAHYRFGDPTRPDASASGTTDPTVRDTIARDRRMRNLAYAGARLRDAFFPPGTMLRERIDALGPGDNLRITWYPEPPYELPHVPWGLMYRGSVPAQGTPIDANDFLGLRLRIAHRAHRRESDRALEPAATRAHLLYWGTGATDETARAAREHEAELRAWTPLLLPATTIDRKAELAGFLRSPTPRPVSLVYVYCQCTTGTGAAPVLRFGASNDDEDVLELVDLGDEPFADQPLVFVNACETASADAFFTNELRETFLSRGCRAYIGTECKVPTVFAARFATVFFHFLYARDHHTRHPTAVGDALAQARRFFRNVYGHPGGLFYSAVDDDQVFVARPDEVAAAMGHRTPTSDLGHGPPRKRRS</sequence>
<evidence type="ECO:0000313" key="9">
    <source>
        <dbReference type="EMBL" id="GCD96521.1"/>
    </source>
</evidence>
<dbReference type="GO" id="GO:0004674">
    <property type="term" value="F:protein serine/threonine kinase activity"/>
    <property type="evidence" value="ECO:0007669"/>
    <property type="project" value="UniProtKB-KW"/>
</dbReference>
<dbReference type="EMBL" id="BIFH01000021">
    <property type="protein sequence ID" value="GCD96521.1"/>
    <property type="molecule type" value="Genomic_DNA"/>
</dbReference>
<evidence type="ECO:0000256" key="6">
    <source>
        <dbReference type="ARBA" id="ARBA00022840"/>
    </source>
</evidence>
<evidence type="ECO:0000256" key="5">
    <source>
        <dbReference type="ARBA" id="ARBA00022777"/>
    </source>
</evidence>
<feature type="compositionally biased region" description="Low complexity" evidence="7">
    <location>
        <begin position="597"/>
        <end position="623"/>
    </location>
</feature>
<dbReference type="Pfam" id="PF00069">
    <property type="entry name" value="Pkinase"/>
    <property type="match status" value="1"/>
</dbReference>
<dbReference type="SUPFAM" id="SSF56112">
    <property type="entry name" value="Protein kinase-like (PK-like)"/>
    <property type="match status" value="1"/>
</dbReference>
<feature type="region of interest" description="Disordered" evidence="7">
    <location>
        <begin position="590"/>
        <end position="704"/>
    </location>
</feature>
<dbReference type="InterPro" id="IPR000719">
    <property type="entry name" value="Prot_kinase_dom"/>
</dbReference>
<dbReference type="InterPro" id="IPR011009">
    <property type="entry name" value="Kinase-like_dom_sf"/>
</dbReference>
<dbReference type="Proteomes" id="UP000286931">
    <property type="component" value="Unassembled WGS sequence"/>
</dbReference>
<dbReference type="Gene3D" id="3.30.200.20">
    <property type="entry name" value="Phosphorylase Kinase, domain 1"/>
    <property type="match status" value="1"/>
</dbReference>
<feature type="region of interest" description="Disordered" evidence="7">
    <location>
        <begin position="1124"/>
        <end position="1143"/>
    </location>
</feature>
<organism evidence="9 10">
    <name type="scientific">Embleya hyalina</name>
    <dbReference type="NCBI Taxonomy" id="516124"/>
    <lineage>
        <taxon>Bacteria</taxon>
        <taxon>Bacillati</taxon>
        <taxon>Actinomycetota</taxon>
        <taxon>Actinomycetes</taxon>
        <taxon>Kitasatosporales</taxon>
        <taxon>Streptomycetaceae</taxon>
        <taxon>Embleya</taxon>
    </lineage>
</organism>
<evidence type="ECO:0000256" key="1">
    <source>
        <dbReference type="ARBA" id="ARBA00012513"/>
    </source>
</evidence>